<dbReference type="HOGENOM" id="CLU_1883435_0_0_14"/>
<accession>A5IZ20</accession>
<keyword evidence="2" id="KW-1185">Reference proteome</keyword>
<dbReference type="KEGG" id="maa:MAG5790"/>
<protein>
    <submittedName>
        <fullName evidence="1">Uncharacterized protein</fullName>
    </submittedName>
</protein>
<dbReference type="Proteomes" id="UP000007065">
    <property type="component" value="Chromosome"/>
</dbReference>
<evidence type="ECO:0000313" key="1">
    <source>
        <dbReference type="EMBL" id="CAL59279.1"/>
    </source>
</evidence>
<reference evidence="2" key="1">
    <citation type="journal article" date="2007" name="PLoS Genet.">
        <title>Being pathogenic, plastic, and sexual while living with a nearly minimal bacterial genome.</title>
        <authorList>
            <person name="Sirand-Pugnet P."/>
            <person name="Lartigue C."/>
            <person name="Marenda M."/>
            <person name="Jacob D."/>
            <person name="Barre A."/>
            <person name="Barbe V."/>
            <person name="Schenowitz C."/>
            <person name="Mangenot S."/>
            <person name="Couloux A."/>
            <person name="Segurens B."/>
            <person name="de Daruvar A."/>
            <person name="Blanchard A."/>
            <person name="Citti C."/>
        </authorList>
    </citation>
    <scope>NUCLEOTIDE SEQUENCE [LARGE SCALE GENOMIC DNA]</scope>
    <source>
        <strain evidence="2">PG2</strain>
    </source>
</reference>
<evidence type="ECO:0000313" key="2">
    <source>
        <dbReference type="Proteomes" id="UP000007065"/>
    </source>
</evidence>
<dbReference type="RefSeq" id="WP_011949737.1">
    <property type="nucleotide sequence ID" value="NC_009497.1"/>
</dbReference>
<sequence length="135" mass="15663">MKLIFTSLVKQPNTENVKIETEIDAECEIYKSPDGIETKAYTFKEPDTNVSTRIEFTNSSLNIFRDAVTLVFKLNKKTYDSSIYNENNQLIPLISILDEIDFKKNKAAYRLLIQDTNDNEILLSNCFIELREKLN</sequence>
<dbReference type="EMBL" id="CU179680">
    <property type="protein sequence ID" value="CAL59279.1"/>
    <property type="molecule type" value="Genomic_DNA"/>
</dbReference>
<proteinExistence type="predicted"/>
<gene>
    <name evidence="1" type="ordered locus">MAG5790</name>
</gene>
<dbReference type="STRING" id="347257.MAG5790"/>
<dbReference type="AlphaFoldDB" id="A5IZ20"/>
<dbReference type="GeneID" id="93358316"/>
<organism evidence="1 2">
    <name type="scientific">Mycoplasmopsis agalactiae (strain NCTC 10123 / CIP 59.7 / PG2)</name>
    <name type="common">Mycoplasma agalactiae</name>
    <dbReference type="NCBI Taxonomy" id="347257"/>
    <lineage>
        <taxon>Bacteria</taxon>
        <taxon>Bacillati</taxon>
        <taxon>Mycoplasmatota</taxon>
        <taxon>Mycoplasmoidales</taxon>
        <taxon>Metamycoplasmataceae</taxon>
        <taxon>Mycoplasmopsis</taxon>
    </lineage>
</organism>
<name>A5IZ20_MYCAP</name>